<reference evidence="1 2" key="1">
    <citation type="submission" date="2017-02" db="EMBL/GenBank/DDBJ databases">
        <title>The first characterized phage against a member of the ecologically important #sphingomonads reveals high dissimilarity against all other known phages.</title>
        <authorList>
            <person name="Nielsen T.K."/>
            <person name="Carstens A.B."/>
            <person name="Kot W."/>
            <person name="Lametsch R."/>
            <person name="Neve H."/>
            <person name="Hansen L.H."/>
        </authorList>
    </citation>
    <scope>NUCLEOTIDE SEQUENCE [LARGE SCALE GENOMIC DNA]</scope>
</reference>
<sequence length="105" mass="11811">MTKPITADWQLAKLIMGKPPTWQAIHGHDRIELRRIANILAAERPVLDREKIADVLYASLGDTYDCNRVWHAWSVGTMSADDFHPTDQRADEIADEIITALQSGS</sequence>
<proteinExistence type="predicted"/>
<name>A0A1W6DXG5_9CAUD</name>
<evidence type="ECO:0000313" key="2">
    <source>
        <dbReference type="Proteomes" id="UP000223906"/>
    </source>
</evidence>
<gene>
    <name evidence="1" type="ORF">LAV_00181</name>
</gene>
<accession>A0A1W6DXG5</accession>
<organism evidence="1 2">
    <name type="scientific">Sphingobium phage Lacusarx</name>
    <dbReference type="NCBI Taxonomy" id="1980139"/>
    <lineage>
        <taxon>Viruses</taxon>
        <taxon>Duplodnaviria</taxon>
        <taxon>Heunggongvirae</taxon>
        <taxon>Uroviricota</taxon>
        <taxon>Caudoviricetes</taxon>
        <taxon>Lacusarxvirus</taxon>
        <taxon>Lacusarxvirus lacusarx</taxon>
    </lineage>
</organism>
<keyword evidence="2" id="KW-1185">Reference proteome</keyword>
<protein>
    <submittedName>
        <fullName evidence="1">Uncharacterized protein</fullName>
    </submittedName>
</protein>
<dbReference type="EMBL" id="KY629563">
    <property type="protein sequence ID" value="ARK07556.1"/>
    <property type="molecule type" value="Genomic_DNA"/>
</dbReference>
<dbReference type="Proteomes" id="UP000223906">
    <property type="component" value="Segment"/>
</dbReference>
<evidence type="ECO:0000313" key="1">
    <source>
        <dbReference type="EMBL" id="ARK07556.1"/>
    </source>
</evidence>